<evidence type="ECO:0000259" key="20">
    <source>
        <dbReference type="Pfam" id="PF00912"/>
    </source>
</evidence>
<dbReference type="InterPro" id="IPR050396">
    <property type="entry name" value="Glycosyltr_51/Transpeptidase"/>
</dbReference>
<reference evidence="21" key="1">
    <citation type="journal article" date="2020" name="mSystems">
        <title>Genome- and Community-Level Interaction Insights into Carbon Utilization and Element Cycling Functions of Hydrothermarchaeota in Hydrothermal Sediment.</title>
        <authorList>
            <person name="Zhou Z."/>
            <person name="Liu Y."/>
            <person name="Xu W."/>
            <person name="Pan J."/>
            <person name="Luo Z.H."/>
            <person name="Li M."/>
        </authorList>
    </citation>
    <scope>NUCLEOTIDE SEQUENCE [LARGE SCALE GENOMIC DNA]</scope>
    <source>
        <strain evidence="21">SpSt-374</strain>
    </source>
</reference>
<evidence type="ECO:0000256" key="1">
    <source>
        <dbReference type="ARBA" id="ARBA00004370"/>
    </source>
</evidence>
<dbReference type="InterPro" id="IPR001264">
    <property type="entry name" value="Glyco_trans_51"/>
</dbReference>
<evidence type="ECO:0000256" key="18">
    <source>
        <dbReference type="SAM" id="Phobius"/>
    </source>
</evidence>
<dbReference type="Pfam" id="PF00905">
    <property type="entry name" value="Transpeptidase"/>
    <property type="match status" value="1"/>
</dbReference>
<evidence type="ECO:0000256" key="5">
    <source>
        <dbReference type="ARBA" id="ARBA00022676"/>
    </source>
</evidence>
<dbReference type="SUPFAM" id="SSF53955">
    <property type="entry name" value="Lysozyme-like"/>
    <property type="match status" value="1"/>
</dbReference>
<keyword evidence="6" id="KW-0808">Transferase</keyword>
<sequence>MERKPPATSEVQEDGAATTATEAIDETTTPISSGEPLDHGSSELLALTDESSLELAPEITGSSPVQKPLYRRRYFWVGLGGFVLVAGAGSIGVALWKLDQSLPNTAEIFSFVRDGSITISASDGTILQQIGPATREKLKIDKIPQRLIEAFIASEDSRFYKHHGIDYQGIIRATVSNILAGEVVQGASTITQQLARVVFLTQERNLGRKLREAMLAMKLEREVPKEQLLEQYLNHVYLGSGAYGVADAAWVYFSKSVQDLTLAEMATIAGLPPAPSDYSPLENPNVARERRNLVLKRMVEVEYLTAAEAAAAAAEPLAVKPSQPKRLVVEAPYFTSYVLKELPKYVSADDLEVGGLTVETTINRQWQKMAEEAVKEVVELDGPMQGFDQGALVAIDPRNGEVKAMVGGRDYVESEFNRVTQAQRQPGSTFKGFVYATAIAAGFSPYDGYEDANFIVDGYKPRNYSGKYRGWMSMRDALASSINVVAVKALIDVGFAPVIKLAREMGIKSELKPTYSLALGGSEVNLLELTSAYGTIAARGKYVLPHGIVRVTNRRGQIIYQAKFQPKAALDADTASIMDWMLEGVVNYGTGGIAQLYDRPVAGKTGTSDEAKDLWFIGYIPQMVAGVWLGNDDSYPTWGSSSTAAYAWRLFMEKAVKGMAVQKFPDLPKLDDRKATIKAQPVTPEYTVYGDTTPDKPEDAEKIYDGTGDGTGDSTGYY</sequence>
<feature type="compositionally biased region" description="Basic and acidic residues" evidence="17">
    <location>
        <begin position="693"/>
        <end position="704"/>
    </location>
</feature>
<evidence type="ECO:0000256" key="4">
    <source>
        <dbReference type="ARBA" id="ARBA00022670"/>
    </source>
</evidence>
<feature type="domain" description="Penicillin-binding protein transpeptidase" evidence="19">
    <location>
        <begin position="390"/>
        <end position="622"/>
    </location>
</feature>
<evidence type="ECO:0000256" key="8">
    <source>
        <dbReference type="ARBA" id="ARBA00022801"/>
    </source>
</evidence>
<dbReference type="InterPro" id="IPR001460">
    <property type="entry name" value="PCN-bd_Tpept"/>
</dbReference>
<evidence type="ECO:0000256" key="3">
    <source>
        <dbReference type="ARBA" id="ARBA00022645"/>
    </source>
</evidence>
<evidence type="ECO:0000256" key="17">
    <source>
        <dbReference type="SAM" id="MobiDB-lite"/>
    </source>
</evidence>
<keyword evidence="3" id="KW-0121">Carboxypeptidase</keyword>
<gene>
    <name evidence="21" type="ORF">ENR15_09970</name>
</gene>
<evidence type="ECO:0000256" key="2">
    <source>
        <dbReference type="ARBA" id="ARBA00004752"/>
    </source>
</evidence>
<evidence type="ECO:0000256" key="12">
    <source>
        <dbReference type="ARBA" id="ARBA00023136"/>
    </source>
</evidence>
<dbReference type="GO" id="GO:0016020">
    <property type="term" value="C:membrane"/>
    <property type="evidence" value="ECO:0007669"/>
    <property type="project" value="UniProtKB-SubCell"/>
</dbReference>
<evidence type="ECO:0000256" key="9">
    <source>
        <dbReference type="ARBA" id="ARBA00022960"/>
    </source>
</evidence>
<evidence type="ECO:0000256" key="15">
    <source>
        <dbReference type="ARBA" id="ARBA00034000"/>
    </source>
</evidence>
<dbReference type="NCBIfam" id="TIGR02074">
    <property type="entry name" value="PBP_1a_fam"/>
    <property type="match status" value="1"/>
</dbReference>
<dbReference type="Gene3D" id="3.40.710.10">
    <property type="entry name" value="DD-peptidase/beta-lactamase superfamily"/>
    <property type="match status" value="1"/>
</dbReference>
<evidence type="ECO:0000313" key="21">
    <source>
        <dbReference type="EMBL" id="HGG00956.1"/>
    </source>
</evidence>
<dbReference type="InterPro" id="IPR036950">
    <property type="entry name" value="PBP_transglycosylase"/>
</dbReference>
<evidence type="ECO:0000256" key="10">
    <source>
        <dbReference type="ARBA" id="ARBA00022984"/>
    </source>
</evidence>
<comment type="catalytic activity">
    <reaction evidence="15">
        <text>Preferential cleavage: (Ac)2-L-Lys-D-Ala-|-D-Ala. Also transpeptidation of peptidyl-alanyl moieties that are N-acyl substituents of D-alanine.</text>
        <dbReference type="EC" id="3.4.16.4"/>
    </reaction>
</comment>
<dbReference type="GO" id="GO:0008658">
    <property type="term" value="F:penicillin binding"/>
    <property type="evidence" value="ECO:0007669"/>
    <property type="project" value="InterPro"/>
</dbReference>
<comment type="caution">
    <text evidence="21">The sequence shown here is derived from an EMBL/GenBank/DDBJ whole genome shotgun (WGS) entry which is preliminary data.</text>
</comment>
<dbReference type="GO" id="GO:0009252">
    <property type="term" value="P:peptidoglycan biosynthetic process"/>
    <property type="evidence" value="ECO:0007669"/>
    <property type="project" value="UniProtKB-KW"/>
</dbReference>
<dbReference type="InterPro" id="IPR023346">
    <property type="entry name" value="Lysozyme-like_dom_sf"/>
</dbReference>
<dbReference type="GO" id="GO:0071555">
    <property type="term" value="P:cell wall organization"/>
    <property type="evidence" value="ECO:0007669"/>
    <property type="project" value="UniProtKB-KW"/>
</dbReference>
<evidence type="ECO:0000256" key="14">
    <source>
        <dbReference type="ARBA" id="ARBA00023316"/>
    </source>
</evidence>
<keyword evidence="11 18" id="KW-1133">Transmembrane helix</keyword>
<dbReference type="GO" id="GO:0009002">
    <property type="term" value="F:serine-type D-Ala-D-Ala carboxypeptidase activity"/>
    <property type="evidence" value="ECO:0007669"/>
    <property type="project" value="UniProtKB-EC"/>
</dbReference>
<dbReference type="GO" id="GO:0008360">
    <property type="term" value="P:regulation of cell shape"/>
    <property type="evidence" value="ECO:0007669"/>
    <property type="project" value="UniProtKB-KW"/>
</dbReference>
<keyword evidence="4" id="KW-0645">Protease</keyword>
<evidence type="ECO:0000256" key="6">
    <source>
        <dbReference type="ARBA" id="ARBA00022679"/>
    </source>
</evidence>
<dbReference type="AlphaFoldDB" id="A0A7C3VRN0"/>
<keyword evidence="12 18" id="KW-0472">Membrane</keyword>
<dbReference type="Gene3D" id="1.10.3810.10">
    <property type="entry name" value="Biosynthetic peptidoglycan transglycosylase-like"/>
    <property type="match status" value="1"/>
</dbReference>
<keyword evidence="9" id="KW-0133">Cell shape</keyword>
<proteinExistence type="predicted"/>
<keyword evidence="13" id="KW-0511">Multifunctional enzyme</keyword>
<dbReference type="GO" id="GO:0030288">
    <property type="term" value="C:outer membrane-bounded periplasmic space"/>
    <property type="evidence" value="ECO:0007669"/>
    <property type="project" value="TreeGrafter"/>
</dbReference>
<feature type="compositionally biased region" description="Gly residues" evidence="17">
    <location>
        <begin position="707"/>
        <end position="718"/>
    </location>
</feature>
<dbReference type="InterPro" id="IPR012338">
    <property type="entry name" value="Beta-lactam/transpept-like"/>
</dbReference>
<accession>A0A7C3VRN0</accession>
<name>A0A7C3VRN0_9CYAN</name>
<dbReference type="GO" id="GO:0006508">
    <property type="term" value="P:proteolysis"/>
    <property type="evidence" value="ECO:0007669"/>
    <property type="project" value="UniProtKB-KW"/>
</dbReference>
<evidence type="ECO:0000256" key="11">
    <source>
        <dbReference type="ARBA" id="ARBA00022989"/>
    </source>
</evidence>
<feature type="transmembrane region" description="Helical" evidence="18">
    <location>
        <begin position="74"/>
        <end position="96"/>
    </location>
</feature>
<comment type="pathway">
    <text evidence="2">Cell wall biogenesis; peptidoglycan biosynthesis.</text>
</comment>
<feature type="compositionally biased region" description="Low complexity" evidence="17">
    <location>
        <begin position="16"/>
        <end position="29"/>
    </location>
</feature>
<evidence type="ECO:0000256" key="13">
    <source>
        <dbReference type="ARBA" id="ARBA00023268"/>
    </source>
</evidence>
<feature type="domain" description="Glycosyl transferase family 51" evidence="20">
    <location>
        <begin position="124"/>
        <end position="298"/>
    </location>
</feature>
<evidence type="ECO:0000259" key="19">
    <source>
        <dbReference type="Pfam" id="PF00905"/>
    </source>
</evidence>
<dbReference type="Pfam" id="PF00912">
    <property type="entry name" value="Transgly"/>
    <property type="match status" value="1"/>
</dbReference>
<dbReference type="PANTHER" id="PTHR32282:SF31">
    <property type="entry name" value="PEPTIDOGLYCAN GLYCOSYLTRANSFERASE"/>
    <property type="match status" value="1"/>
</dbReference>
<organism evidence="21">
    <name type="scientific">Planktothricoides sp. SpSt-374</name>
    <dbReference type="NCBI Taxonomy" id="2282167"/>
    <lineage>
        <taxon>Bacteria</taxon>
        <taxon>Bacillati</taxon>
        <taxon>Cyanobacteriota</taxon>
        <taxon>Cyanophyceae</taxon>
        <taxon>Oscillatoriophycideae</taxon>
        <taxon>Oscillatoriales</taxon>
        <taxon>Oscillatoriaceae</taxon>
        <taxon>Planktothricoides</taxon>
    </lineage>
</organism>
<keyword evidence="7 18" id="KW-0812">Transmembrane</keyword>
<feature type="region of interest" description="Disordered" evidence="17">
    <location>
        <begin position="685"/>
        <end position="718"/>
    </location>
</feature>
<dbReference type="FunFam" id="1.10.3810.10:FF:000003">
    <property type="entry name" value="Penicillin-binding protein 1a"/>
    <property type="match status" value="1"/>
</dbReference>
<feature type="region of interest" description="Disordered" evidence="17">
    <location>
        <begin position="1"/>
        <end position="40"/>
    </location>
</feature>
<evidence type="ECO:0000256" key="16">
    <source>
        <dbReference type="ARBA" id="ARBA00049902"/>
    </source>
</evidence>
<comment type="catalytic activity">
    <reaction evidence="16">
        <text>[GlcNAc-(1-&gt;4)-Mur2Ac(oyl-L-Ala-gamma-D-Glu-L-Lys-D-Ala-D-Ala)](n)-di-trans,octa-cis-undecaprenyl diphosphate + beta-D-GlcNAc-(1-&gt;4)-Mur2Ac(oyl-L-Ala-gamma-D-Glu-L-Lys-D-Ala-D-Ala)-di-trans,octa-cis-undecaprenyl diphosphate = [GlcNAc-(1-&gt;4)-Mur2Ac(oyl-L-Ala-gamma-D-Glu-L-Lys-D-Ala-D-Ala)](n+1)-di-trans,octa-cis-undecaprenyl diphosphate + di-trans,octa-cis-undecaprenyl diphosphate + H(+)</text>
        <dbReference type="Rhea" id="RHEA:23708"/>
        <dbReference type="Rhea" id="RHEA-COMP:9602"/>
        <dbReference type="Rhea" id="RHEA-COMP:9603"/>
        <dbReference type="ChEBI" id="CHEBI:15378"/>
        <dbReference type="ChEBI" id="CHEBI:58405"/>
        <dbReference type="ChEBI" id="CHEBI:60033"/>
        <dbReference type="ChEBI" id="CHEBI:78435"/>
        <dbReference type="EC" id="2.4.99.28"/>
    </reaction>
</comment>
<dbReference type="PANTHER" id="PTHR32282">
    <property type="entry name" value="BINDING PROTEIN TRANSPEPTIDASE, PUTATIVE-RELATED"/>
    <property type="match status" value="1"/>
</dbReference>
<keyword evidence="5" id="KW-0328">Glycosyltransferase</keyword>
<comment type="subcellular location">
    <subcellularLocation>
        <location evidence="1">Membrane</location>
    </subcellularLocation>
</comment>
<dbReference type="EMBL" id="DSPX01000097">
    <property type="protein sequence ID" value="HGG00956.1"/>
    <property type="molecule type" value="Genomic_DNA"/>
</dbReference>
<keyword evidence="8" id="KW-0378">Hydrolase</keyword>
<dbReference type="SUPFAM" id="SSF56601">
    <property type="entry name" value="beta-lactamase/transpeptidase-like"/>
    <property type="match status" value="1"/>
</dbReference>
<evidence type="ECO:0000256" key="7">
    <source>
        <dbReference type="ARBA" id="ARBA00022692"/>
    </source>
</evidence>
<protein>
    <submittedName>
        <fullName evidence="21">Penicillin-binding protein 1A</fullName>
    </submittedName>
</protein>
<keyword evidence="10" id="KW-0573">Peptidoglycan synthesis</keyword>
<dbReference type="GO" id="GO:0008955">
    <property type="term" value="F:peptidoglycan glycosyltransferase activity"/>
    <property type="evidence" value="ECO:0007669"/>
    <property type="project" value="UniProtKB-EC"/>
</dbReference>
<keyword evidence="14" id="KW-0961">Cell wall biogenesis/degradation</keyword>